<feature type="transmembrane region" description="Helical" evidence="14">
    <location>
        <begin position="114"/>
        <end position="132"/>
    </location>
</feature>
<dbReference type="CDD" id="cd17364">
    <property type="entry name" value="MFS_PhT"/>
    <property type="match status" value="1"/>
</dbReference>
<feature type="transmembrane region" description="Helical" evidence="14">
    <location>
        <begin position="349"/>
        <end position="370"/>
    </location>
</feature>
<dbReference type="AlphaFoldDB" id="A0A4R0RBB6"/>
<feature type="compositionally biased region" description="Basic and acidic residues" evidence="13">
    <location>
        <begin position="264"/>
        <end position="279"/>
    </location>
</feature>
<feature type="transmembrane region" description="Helical" evidence="14">
    <location>
        <begin position="444"/>
        <end position="464"/>
    </location>
</feature>
<feature type="transmembrane region" description="Helical" evidence="14">
    <location>
        <begin position="176"/>
        <end position="195"/>
    </location>
</feature>
<proteinExistence type="inferred from homology"/>
<dbReference type="InterPro" id="IPR043137">
    <property type="entry name" value="GGT_ssub_C"/>
</dbReference>
<feature type="binding site" evidence="11">
    <location>
        <begin position="927"/>
        <end position="928"/>
    </location>
    <ligand>
        <name>L-glutamate</name>
        <dbReference type="ChEBI" id="CHEBI:29985"/>
    </ligand>
</feature>
<comment type="catalytic activity">
    <reaction evidence="2 12">
        <text>glutathione + H2O = L-cysteinylglycine + L-glutamate</text>
        <dbReference type="Rhea" id="RHEA:28807"/>
        <dbReference type="ChEBI" id="CHEBI:15377"/>
        <dbReference type="ChEBI" id="CHEBI:29985"/>
        <dbReference type="ChEBI" id="CHEBI:57925"/>
        <dbReference type="ChEBI" id="CHEBI:61694"/>
        <dbReference type="EC" id="3.4.19.13"/>
    </reaction>
</comment>
<dbReference type="Proteomes" id="UP000292702">
    <property type="component" value="Unassembled WGS sequence"/>
</dbReference>
<dbReference type="GO" id="GO:0006751">
    <property type="term" value="P:glutathione catabolic process"/>
    <property type="evidence" value="ECO:0007669"/>
    <property type="project" value="UniProtKB-UniRule"/>
</dbReference>
<evidence type="ECO:0000256" key="1">
    <source>
        <dbReference type="ARBA" id="ARBA00001049"/>
    </source>
</evidence>
<feature type="transmembrane region" description="Helical" evidence="14">
    <location>
        <begin position="207"/>
        <end position="225"/>
    </location>
</feature>
<evidence type="ECO:0000256" key="8">
    <source>
        <dbReference type="ARBA" id="ARBA00023136"/>
    </source>
</evidence>
<dbReference type="SUPFAM" id="SSF103473">
    <property type="entry name" value="MFS general substrate transporter"/>
    <property type="match status" value="1"/>
</dbReference>
<organism evidence="16 17">
    <name type="scientific">Steccherinum ochraceum</name>
    <dbReference type="NCBI Taxonomy" id="92696"/>
    <lineage>
        <taxon>Eukaryota</taxon>
        <taxon>Fungi</taxon>
        <taxon>Dikarya</taxon>
        <taxon>Basidiomycota</taxon>
        <taxon>Agaricomycotina</taxon>
        <taxon>Agaricomycetes</taxon>
        <taxon>Polyporales</taxon>
        <taxon>Steccherinaceae</taxon>
        <taxon>Steccherinum</taxon>
    </lineage>
</organism>
<keyword evidence="12" id="KW-0808">Transferase</keyword>
<evidence type="ECO:0000256" key="11">
    <source>
        <dbReference type="PIRSR" id="PIRSR600101-2"/>
    </source>
</evidence>
<feature type="binding site" evidence="11">
    <location>
        <begin position="875"/>
        <end position="877"/>
    </location>
    <ligand>
        <name>L-glutamate</name>
        <dbReference type="ChEBI" id="CHEBI:29985"/>
    </ligand>
</feature>
<keyword evidence="12" id="KW-0012">Acyltransferase</keyword>
<dbReference type="GO" id="GO:0022857">
    <property type="term" value="F:transmembrane transporter activity"/>
    <property type="evidence" value="ECO:0007669"/>
    <property type="project" value="InterPro"/>
</dbReference>
<feature type="transmembrane region" description="Helical" evidence="14">
    <location>
        <begin position="45"/>
        <end position="67"/>
    </location>
</feature>
<comment type="similarity">
    <text evidence="5">Belongs to the gamma-glutamyltransferase family.</text>
</comment>
<protein>
    <recommendedName>
        <fullName evidence="12">Glutathione hydrolase</fullName>
        <ecNumber evidence="12">2.3.2.2</ecNumber>
        <ecNumber evidence="12">3.4.19.13</ecNumber>
    </recommendedName>
    <alternativeName>
        <fullName evidence="12">Gamma-glutamyltransferase</fullName>
    </alternativeName>
    <alternativeName>
        <fullName evidence="12">Gamma-glutamyltranspeptidase</fullName>
    </alternativeName>
</protein>
<dbReference type="EC" id="3.4.19.13" evidence="12"/>
<comment type="subcellular location">
    <subcellularLocation>
        <location evidence="3">Membrane</location>
        <topology evidence="3">Multi-pass membrane protein</topology>
    </subcellularLocation>
</comment>
<dbReference type="EC" id="2.3.2.2" evidence="12"/>
<reference evidence="16 17" key="1">
    <citation type="submission" date="2018-11" db="EMBL/GenBank/DDBJ databases">
        <title>Genome assembly of Steccherinum ochraceum LE-BIN_3174, the white-rot fungus of the Steccherinaceae family (The Residual Polyporoid clade, Polyporales, Basidiomycota).</title>
        <authorList>
            <person name="Fedorova T.V."/>
            <person name="Glazunova O.A."/>
            <person name="Landesman E.O."/>
            <person name="Moiseenko K.V."/>
            <person name="Psurtseva N.V."/>
            <person name="Savinova O.S."/>
            <person name="Shakhova N.V."/>
            <person name="Tyazhelova T.V."/>
            <person name="Vasina D.V."/>
        </authorList>
    </citation>
    <scope>NUCLEOTIDE SEQUENCE [LARGE SCALE GENOMIC DNA]</scope>
    <source>
        <strain evidence="16 17">LE-BIN_3174</strain>
    </source>
</reference>
<dbReference type="FunFam" id="3.60.20.40:FF:000001">
    <property type="entry name" value="Gamma-glutamyltranspeptidase 1"/>
    <property type="match status" value="1"/>
</dbReference>
<evidence type="ECO:0000313" key="16">
    <source>
        <dbReference type="EMBL" id="TCD64166.1"/>
    </source>
</evidence>
<keyword evidence="7 14" id="KW-1133">Transmembrane helix</keyword>
<dbReference type="Gene3D" id="1.20.1250.20">
    <property type="entry name" value="MFS general substrate transporter like domains"/>
    <property type="match status" value="2"/>
</dbReference>
<dbReference type="InterPro" id="IPR005829">
    <property type="entry name" value="Sugar_transporter_CS"/>
</dbReference>
<feature type="domain" description="Major facilitator superfamily (MFS) profile" evidence="15">
    <location>
        <begin position="45"/>
        <end position="499"/>
    </location>
</feature>
<dbReference type="Gene3D" id="1.10.246.130">
    <property type="match status" value="1"/>
</dbReference>
<feature type="binding site" evidence="11">
    <location>
        <position position="899"/>
    </location>
    <ligand>
        <name>L-glutamate</name>
        <dbReference type="ChEBI" id="CHEBI:29985"/>
    </ligand>
</feature>
<dbReference type="PROSITE" id="PS50850">
    <property type="entry name" value="MFS"/>
    <property type="match status" value="1"/>
</dbReference>
<feature type="region of interest" description="Disordered" evidence="13">
    <location>
        <begin position="241"/>
        <end position="280"/>
    </location>
</feature>
<feature type="region of interest" description="Disordered" evidence="13">
    <location>
        <begin position="1"/>
        <end position="27"/>
    </location>
</feature>
<keyword evidence="6 14" id="KW-0812">Transmembrane</keyword>
<gene>
    <name evidence="16" type="ORF">EIP91_004479</name>
</gene>
<dbReference type="InterPro" id="IPR000101">
    <property type="entry name" value="GGT_peptidase"/>
</dbReference>
<keyword evidence="8 14" id="KW-0472">Membrane</keyword>
<dbReference type="GO" id="GO:0005886">
    <property type="term" value="C:plasma membrane"/>
    <property type="evidence" value="ECO:0007669"/>
    <property type="project" value="TreeGrafter"/>
</dbReference>
<dbReference type="GO" id="GO:0103068">
    <property type="term" value="F:leukotriene C4 gamma-glutamyl transferase activity"/>
    <property type="evidence" value="ECO:0007669"/>
    <property type="project" value="UniProtKB-EC"/>
</dbReference>
<evidence type="ECO:0000256" key="6">
    <source>
        <dbReference type="ARBA" id="ARBA00022692"/>
    </source>
</evidence>
<dbReference type="Gene3D" id="3.60.20.40">
    <property type="match status" value="1"/>
</dbReference>
<evidence type="ECO:0000313" key="17">
    <source>
        <dbReference type="Proteomes" id="UP000292702"/>
    </source>
</evidence>
<feature type="compositionally biased region" description="Basic and acidic residues" evidence="13">
    <location>
        <begin position="14"/>
        <end position="27"/>
    </location>
</feature>
<comment type="function">
    <text evidence="12">Cleaves the gamma-glutamyl peptide bond of glutathione and glutathione conjugates.</text>
</comment>
<dbReference type="Pfam" id="PF00083">
    <property type="entry name" value="Sugar_tr"/>
    <property type="match status" value="1"/>
</dbReference>
<evidence type="ECO:0000256" key="13">
    <source>
        <dbReference type="SAM" id="MobiDB-lite"/>
    </source>
</evidence>
<keyword evidence="12" id="KW-0378">Hydrolase</keyword>
<accession>A0A4R0RBB6</accession>
<evidence type="ECO:0000256" key="5">
    <source>
        <dbReference type="ARBA" id="ARBA00009381"/>
    </source>
</evidence>
<dbReference type="InterPro" id="IPR036259">
    <property type="entry name" value="MFS_trans_sf"/>
</dbReference>
<comment type="catalytic activity">
    <reaction evidence="1 12">
        <text>an S-substituted glutathione + H2O = an S-substituted L-cysteinylglycine + L-glutamate</text>
        <dbReference type="Rhea" id="RHEA:59468"/>
        <dbReference type="ChEBI" id="CHEBI:15377"/>
        <dbReference type="ChEBI" id="CHEBI:29985"/>
        <dbReference type="ChEBI" id="CHEBI:90779"/>
        <dbReference type="ChEBI" id="CHEBI:143103"/>
        <dbReference type="EC" id="3.4.19.13"/>
    </reaction>
</comment>
<feature type="transmembrane region" description="Helical" evidence="14">
    <location>
        <begin position="382"/>
        <end position="402"/>
    </location>
</feature>
<dbReference type="GO" id="GO:0036374">
    <property type="term" value="F:glutathione hydrolase activity"/>
    <property type="evidence" value="ECO:0007669"/>
    <property type="project" value="UniProtKB-UniRule"/>
</dbReference>
<dbReference type="PANTHER" id="PTHR11686:SF9">
    <property type="entry name" value="RE13973P"/>
    <property type="match status" value="1"/>
</dbReference>
<feature type="active site" description="Nucleophile" evidence="10">
    <location>
        <position position="857"/>
    </location>
</feature>
<evidence type="ECO:0000256" key="7">
    <source>
        <dbReference type="ARBA" id="ARBA00022989"/>
    </source>
</evidence>
<evidence type="ECO:0000256" key="14">
    <source>
        <dbReference type="SAM" id="Phobius"/>
    </source>
</evidence>
<feature type="compositionally biased region" description="Polar residues" evidence="13">
    <location>
        <begin position="241"/>
        <end position="253"/>
    </location>
</feature>
<feature type="binding site" evidence="11">
    <location>
        <position position="587"/>
    </location>
    <ligand>
        <name>L-glutamate</name>
        <dbReference type="ChEBI" id="CHEBI:29985"/>
    </ligand>
</feature>
<feature type="transmembrane region" description="Helical" evidence="14">
    <location>
        <begin position="408"/>
        <end position="432"/>
    </location>
</feature>
<evidence type="ECO:0000256" key="9">
    <source>
        <dbReference type="ARBA" id="ARBA00047417"/>
    </source>
</evidence>
<evidence type="ECO:0000256" key="12">
    <source>
        <dbReference type="RuleBase" id="RU368068"/>
    </source>
</evidence>
<comment type="caution">
    <text evidence="16">The sequence shown here is derived from an EMBL/GenBank/DDBJ whole genome shotgun (WGS) entry which is preliminary data.</text>
</comment>
<dbReference type="SUPFAM" id="SSF56235">
    <property type="entry name" value="N-terminal nucleophile aminohydrolases (Ntn hydrolases)"/>
    <property type="match status" value="1"/>
</dbReference>
<dbReference type="InterPro" id="IPR020846">
    <property type="entry name" value="MFS_dom"/>
</dbReference>
<comment type="pathway">
    <text evidence="4 12">Sulfur metabolism; glutathione metabolism.</text>
</comment>
<comment type="catalytic activity">
    <reaction evidence="9 12">
        <text>an N-terminal (5-L-glutamyl)-[peptide] + an alpha-amino acid = 5-L-glutamyl amino acid + an N-terminal L-alpha-aminoacyl-[peptide]</text>
        <dbReference type="Rhea" id="RHEA:23904"/>
        <dbReference type="Rhea" id="RHEA-COMP:9780"/>
        <dbReference type="Rhea" id="RHEA-COMP:9795"/>
        <dbReference type="ChEBI" id="CHEBI:77644"/>
        <dbReference type="ChEBI" id="CHEBI:78597"/>
        <dbReference type="ChEBI" id="CHEBI:78599"/>
        <dbReference type="ChEBI" id="CHEBI:78608"/>
        <dbReference type="EC" id="2.3.2.2"/>
    </reaction>
</comment>
<dbReference type="InterPro" id="IPR005828">
    <property type="entry name" value="MFS_sugar_transport-like"/>
</dbReference>
<evidence type="ECO:0000259" key="15">
    <source>
        <dbReference type="PROSITE" id="PS50850"/>
    </source>
</evidence>
<sequence length="1032" mass="112095">MAEPRENVSTPASERTHTVHSDLGDFERDDTGRPSFLLTVPELKLLGIAGVGFFLDAYDLFVINPVATMLQYRLYDGKSLPSGLEGFMKAGANIGSVIGQFSFGFAADYFGRKAVYGKELMVIIFATIMCISDPTGDLSPSGSLIWLAVWRIILGIGVGWRLSYVGLCRDGSRERWGSFVGSLVFIIVLACYKHTMDVDGKTSKVDGVWRIVVGVSLVPAFGTLYQRLTLPEAKRYTEAQEMTSGNFNPNDSSDTIKKNGGAVDTEKAGGSEPKIEGSRNKQALASAKKSHFADFFRYFSEWRHAKQLIGTSVCWFLLDVAFYGINLNQNVVLQQIGFDGSEGTPWNRLFKIGIGNIIITALGFVPGYYVTVFTIEKLGRKWIQIQGFLMAALFLGILAGRFHTLSTAAFVVNFALLQFFFNFGANTTTYCYPAELFPTKYRATAHGISAASGKAGAIISALAFNTLTKSIGTPAVLWIFFGCCIAGAVFTLLLPEVRGRDPDIVNPAYLIRAKHGAVASENKLCSDIGVNTLKAGGNAVDAAVSTTLCIGVANMFSSGLGGGGFMTVRIPPNSTHGKSEVYNIDFRETAPALANKTMYSKDPLSSRWGGLSVGVPGELRGLEEAHKRWGSLPWRDLVQPSVELAKGWQVPTELARRIQMFAVMMLSSADWAEVFAPHGRLLKEGDIIRRAALSRTLSVVASQGADGLYKGPIADALVAKVQASGGILTLEDLKTYEPHVMPALQGTYRGRKIYTTHAPTSGPVLLHMLNLLEHFDDFVEEGRTGLNVHRIVEATKFGFAARTRVCDPAFTSADYTSIEDIPTKEYASLIFTNLTDDHTHTPDYYQPVFDVPEDHGTSHSSILDKNGMAVAITSTVNLVFGSGVIDPVTGVIFNDEMDDFSTPGLPNGFGLYPSPYNYPEPGKRPLSSTVPTIIEDEDGDFMLAIGGSGGSRIFPAVFQVLMNLDWGLDLGAAIEHGRMHDQLYPTYVISTMFIPRIFDVNRVASVIQAVKKDGATIYAASDSRKNGIAAGY</sequence>
<dbReference type="InterPro" id="IPR029055">
    <property type="entry name" value="Ntn_hydrolases_N"/>
</dbReference>
<dbReference type="PANTHER" id="PTHR11686">
    <property type="entry name" value="GAMMA GLUTAMYL TRANSPEPTIDASE"/>
    <property type="match status" value="1"/>
</dbReference>
<feature type="binding site" evidence="11">
    <location>
        <position position="950"/>
    </location>
    <ligand>
        <name>L-glutamate</name>
        <dbReference type="ChEBI" id="CHEBI:29985"/>
    </ligand>
</feature>
<evidence type="ECO:0000256" key="3">
    <source>
        <dbReference type="ARBA" id="ARBA00004141"/>
    </source>
</evidence>
<dbReference type="GO" id="GO:0000324">
    <property type="term" value="C:fungal-type vacuole"/>
    <property type="evidence" value="ECO:0007669"/>
    <property type="project" value="TreeGrafter"/>
</dbReference>
<keyword evidence="17" id="KW-1185">Reference proteome</keyword>
<evidence type="ECO:0000256" key="4">
    <source>
        <dbReference type="ARBA" id="ARBA00005115"/>
    </source>
</evidence>
<feature type="transmembrane region" description="Helical" evidence="14">
    <location>
        <begin position="144"/>
        <end position="164"/>
    </location>
</feature>
<feature type="transmembrane region" description="Helical" evidence="14">
    <location>
        <begin position="476"/>
        <end position="494"/>
    </location>
</feature>
<dbReference type="STRING" id="92696.A0A4R0RBB6"/>
<evidence type="ECO:0000256" key="2">
    <source>
        <dbReference type="ARBA" id="ARBA00001089"/>
    </source>
</evidence>
<dbReference type="InterPro" id="IPR043138">
    <property type="entry name" value="GGT_lsub"/>
</dbReference>
<name>A0A4R0RBB6_9APHY</name>
<dbReference type="PRINTS" id="PR01210">
    <property type="entry name" value="GGTRANSPTASE"/>
</dbReference>
<evidence type="ECO:0000256" key="10">
    <source>
        <dbReference type="PIRSR" id="PIRSR600101-1"/>
    </source>
</evidence>
<dbReference type="EMBL" id="RWJN01000252">
    <property type="protein sequence ID" value="TCD64166.1"/>
    <property type="molecule type" value="Genomic_DNA"/>
</dbReference>
<dbReference type="Pfam" id="PF01019">
    <property type="entry name" value="G_glu_transpept"/>
    <property type="match status" value="1"/>
</dbReference>
<dbReference type="NCBIfam" id="TIGR00066">
    <property type="entry name" value="g_glut_trans"/>
    <property type="match status" value="1"/>
</dbReference>
<dbReference type="PROSITE" id="PS00216">
    <property type="entry name" value="SUGAR_TRANSPORT_1"/>
    <property type="match status" value="1"/>
</dbReference>
<dbReference type="OrthoDB" id="1081007at2759"/>